<sequence>MSRRRGIGENTGSGTEKKFNFLPTLKKETSMSTLIVWNVSKALKSNPCIDLRSAIREAQERLDHDPRDLDMMSFQYPEERHLACAVLAWQQLGHHDADSLYQFIERKKEEINISPRDTSPNVIHFQDATCSMATDSVSINSCTMGPVVKLPIQTNIVMRMESVPNTRPKKPRAQEKDIMDKIDAACCLESGCLERLSALDKTTNELRSRAARLAKRESERVELLERAEAAWKDLEIGYQRRLGLAEEKEEDMAKQIQKLIEERNGNKKACTVLAKQLKERGDVAEKERSRLTKIEKDVYDRACIRLRLSEEAARCDSALAEQQCKAAQLDRDLQFKEEQARRKILSLESEAESARTLAHEAERAMRAELGALRDQISKVSTQLLGEDKDNSLIKVALEQLRTEKMELVEDLEGCKVMCDNRMQGRVDELNKRREQLKALKEKVMECRCKLPVDESVEVKRTPSLAALCRCSPEDKLVESCSCTSLRTKLLSNLFSDLFGGLQAELGGSGTQMPCQLLKCLEDKHNWDRASIVKTNLRNYFSKLLIGELDIAIATAIEKYHAKWVGASCADQARLIPDPGELENEGWQERALERKAQKLATQLAEQLFKERAEQLEKRVKDIVASGPPPCECSPKTGTFLFSFVSKWADSAFTCMVKQNMHVNEGKTAPPAYWQRTAQDITQLRMQIEALKKESIKKEDLKIMEDNLMKMVQRASLEFTGNTNMKPNRLDDHTKNGHKSLKTNTESSSNFVTSDKPSTTQKKQLFTTSFKKEQPKKLLQAQMDNKSIKPHKRFRQDYAVNMCLCSNSKSQKQQPKLLQNVMVTDEHNRNCLKQKSSKDNIISQISSIRQTKPINTLLPSSAELATLGSGKESAQFSCLSNCVCFHKMPSNTSIDKLLETLARWKCDLDHSNAKIKNTVEQGTLIATDMNNIFSTKCSSNLKNFSKSDDKQSTDDGKIPLNKSNIIFNDKIQLNINEYEDDNVKSILPTTTESEYMGAINLDKSNENFCKCVQDVDNKNSKVNSISIKSNKGIPLKCMISTICNCKQPQLLNNTDTDKDSLNQSPHTKETELSGVQIISNNELSNDTKLEEMEPSVALENILKTCDKKQEGLFTCDSDYYVNFLGITLADAHPNEHNTKTFTDMLNSEKDKEKIFHDNPSKTFMLQSSVSMTPENLYNGKCNTEKSTFLQSISNKKLMDCDCMTKFEELKDLIHKMLDAKTEKNISNRDKSMDTKNMQLSPSTNENCICCNNHDLEESKNLEENTFQLIEEHLKEKLDEFKISFCKSSCIPPNEEDKLFSVILRRVKEVISSSTKEMICKCADDTKFEGSWNRAYGLLKEYLKMKLKRVQCSCGSTSKNNDMMIPLSNILEKVCLLIENDFERLKNICNCKNLMNSSTFQINSSNTNICMNDLPERDTHNTCTNGPIYKYTKNDSDSNSDIKCKQNSNKSIIYVRSISSQVPQNLGMENKSCNAMEKGFKNIQIQESKNMLFNKSCKTSLCSCSKKQNDRPFLELLGTNELYVSHCTEIETTDKLPNSVIVSQLLEKNSNVNFVFDKTSVRDVSKIKYTKCIKKETNCVQETKLPYVGKTVDCSCDGKISSCVCMKSVVQTNNDEILSIWKVFTQNIKCQPKVSYIMNSIIDRSEQEKSDIMNLTTDIYASNFPERYSLQENPPSCDIKISPLQTNEDIVLKNSKEILNQSHHMTNTYSDNFSSDYSNIDDAANWYDCKLLDKSRVSLREEIIDLRVPKTSNSCRVNLLNNGESPSLHSEVTTCDCNTVPVCHIKMLVESIEKKLANEQCTCDSLIPRVCPVHAAKTSL</sequence>
<evidence type="ECO:0000313" key="1">
    <source>
        <dbReference type="EMBL" id="KAJ0181180.1"/>
    </source>
</evidence>
<dbReference type="Proteomes" id="UP000824533">
    <property type="component" value="Linkage Group LG05"/>
</dbReference>
<dbReference type="EMBL" id="CM034391">
    <property type="protein sequence ID" value="KAJ0181180.1"/>
    <property type="molecule type" value="Genomic_DNA"/>
</dbReference>
<accession>A0ACC1DBH4</accession>
<organism evidence="1 2">
    <name type="scientific">Dendrolimus kikuchii</name>
    <dbReference type="NCBI Taxonomy" id="765133"/>
    <lineage>
        <taxon>Eukaryota</taxon>
        <taxon>Metazoa</taxon>
        <taxon>Ecdysozoa</taxon>
        <taxon>Arthropoda</taxon>
        <taxon>Hexapoda</taxon>
        <taxon>Insecta</taxon>
        <taxon>Pterygota</taxon>
        <taxon>Neoptera</taxon>
        <taxon>Endopterygota</taxon>
        <taxon>Lepidoptera</taxon>
        <taxon>Glossata</taxon>
        <taxon>Ditrysia</taxon>
        <taxon>Bombycoidea</taxon>
        <taxon>Lasiocampidae</taxon>
        <taxon>Dendrolimus</taxon>
    </lineage>
</organism>
<evidence type="ECO:0000313" key="2">
    <source>
        <dbReference type="Proteomes" id="UP000824533"/>
    </source>
</evidence>
<protein>
    <submittedName>
        <fullName evidence="1">Uncharacterized protein</fullName>
    </submittedName>
</protein>
<gene>
    <name evidence="1" type="ORF">K1T71_003265</name>
</gene>
<reference evidence="1 2" key="1">
    <citation type="journal article" date="2021" name="Front. Genet.">
        <title>Chromosome-Level Genome Assembly Reveals Significant Gene Expansion in the Toll and IMD Signaling Pathways of Dendrolimus kikuchii.</title>
        <authorList>
            <person name="Zhou J."/>
            <person name="Wu P."/>
            <person name="Xiong Z."/>
            <person name="Liu N."/>
            <person name="Zhao N."/>
            <person name="Ji M."/>
            <person name="Qiu Y."/>
            <person name="Yang B."/>
        </authorList>
    </citation>
    <scope>NUCLEOTIDE SEQUENCE [LARGE SCALE GENOMIC DNA]</scope>
    <source>
        <strain evidence="1">Ann1</strain>
    </source>
</reference>
<comment type="caution">
    <text evidence="1">The sequence shown here is derived from an EMBL/GenBank/DDBJ whole genome shotgun (WGS) entry which is preliminary data.</text>
</comment>
<keyword evidence="2" id="KW-1185">Reference proteome</keyword>
<name>A0ACC1DBH4_9NEOP</name>
<proteinExistence type="predicted"/>